<sequence length="126" mass="13729">MTTPAEELRAAAEKLRRLAGQADDGPWQTTWRGQEYHLDGYRDGELHPVSEWTYAIATGEPQATEQRADCDTANADFIAAMHPGAGQALAELLAFEAGLLRISGAEMRQRSQHLLALARLINGSPS</sequence>
<dbReference type="Proteomes" id="UP000828924">
    <property type="component" value="Chromosome"/>
</dbReference>
<reference evidence="1 2" key="1">
    <citation type="submission" date="2021-03" db="EMBL/GenBank/DDBJ databases">
        <title>Complete genome of Streptomyces formicae strain 1H-GS9 (DSM 100524).</title>
        <authorList>
            <person name="Atanasov K.E."/>
            <person name="Altabella T."/>
            <person name="Ferrer A."/>
        </authorList>
    </citation>
    <scope>NUCLEOTIDE SEQUENCE [LARGE SCALE GENOMIC DNA]</scope>
    <source>
        <strain evidence="1 2">1H-GS9</strain>
    </source>
</reference>
<dbReference type="EMBL" id="CP071872">
    <property type="protein sequence ID" value="UNM13804.1"/>
    <property type="molecule type" value="Genomic_DNA"/>
</dbReference>
<proteinExistence type="predicted"/>
<organism evidence="1 2">
    <name type="scientific">Streptomyces formicae</name>
    <dbReference type="NCBI Taxonomy" id="1616117"/>
    <lineage>
        <taxon>Bacteria</taxon>
        <taxon>Bacillati</taxon>
        <taxon>Actinomycetota</taxon>
        <taxon>Actinomycetes</taxon>
        <taxon>Kitasatosporales</taxon>
        <taxon>Streptomycetaceae</taxon>
        <taxon>Streptomyces</taxon>
    </lineage>
</organism>
<dbReference type="RefSeq" id="WP_242332728.1">
    <property type="nucleotide sequence ID" value="NZ_CP071872.1"/>
</dbReference>
<gene>
    <name evidence="1" type="ORF">J4032_22180</name>
</gene>
<evidence type="ECO:0000313" key="2">
    <source>
        <dbReference type="Proteomes" id="UP000828924"/>
    </source>
</evidence>
<protein>
    <submittedName>
        <fullName evidence="1">Uncharacterized protein</fullName>
    </submittedName>
</protein>
<keyword evidence="2" id="KW-1185">Reference proteome</keyword>
<accession>A0ABY3WMG1</accession>
<name>A0ABY3WMG1_9ACTN</name>
<evidence type="ECO:0000313" key="1">
    <source>
        <dbReference type="EMBL" id="UNM13804.1"/>
    </source>
</evidence>